<keyword evidence="2" id="KW-0378">Hydrolase</keyword>
<sequence length="719" mass="81021">MVNKSNDAVMLTSGASGRINALLSLRVLRSLWLLINAFFLVFLLPFRGRRRSVADTAEKGGAKEENSKPSSGKVVRVPAAMVPRKTVAAAVDKEVAARRALAVKRVEEDGGDDKDTVREFSLFTSSRGDTIFTQSWSPVNVQVRGMVVLLHGLNEHSGRYNDFAKKLNANGFKVYGMDWIGHGGSDGLHAYVHSLDYAVSDMKMFFSKVLAENPELPCFFFGHSTGGAIILKAVLDPKVRQRVAGIVMTSPAVGVQPSHPIFAVLAPVFSFLLPRFQFTAANKMGVAVSRDPEALLAKYSDPLVFTGSIRIRTGYEILRITDYLQQNLRKLTVPFFVLHGTDDSVTEPEASLKLHNEASSTDKKIKLYEGLLHDLLFEPEKEEIAESIIEWLRRRLGTGPKPAGHHVRQLSVPNRFQEIVPLNAGNILVPENSNISMKWNSLIKEALNKRMVTGDRLQKAEMVETQRIYPLKTTSCINSRTPDFECIISKQMVGIYITVWVRKELHGYINHPSVSCVGCGILGRLGNKGSVSVRFRLHETSFCFVCSHLASGEKQGDERQRNTDAANILARTLFPAEPLQHLPKKILDHDRVIWLGDLNYRIYLPEATTRYLVKNKEWSILLENDQLKAELIKGHVFEGWNENEIEFAPTYKYNKNSDEYYGSNIKRKGERRRAPAWCDRIIWFGKGLKQIQYNRAESRLSDHRPVRAIFIVYAKDLDL</sequence>
<dbReference type="EMBL" id="JAYDYQ010001088">
    <property type="protein sequence ID" value="KAK4488944.1"/>
    <property type="molecule type" value="Genomic_DNA"/>
</dbReference>
<dbReference type="InterPro" id="IPR029058">
    <property type="entry name" value="AB_hydrolase_fold"/>
</dbReference>
<proteinExistence type="inferred from homology"/>
<feature type="domain" description="Inositol polyphosphate-related phosphatase" evidence="4">
    <location>
        <begin position="437"/>
        <end position="718"/>
    </location>
</feature>
<dbReference type="Proteomes" id="UP001291926">
    <property type="component" value="Unassembled WGS sequence"/>
</dbReference>
<comment type="similarity">
    <text evidence="1">Belongs to the inositol polyphosphate 5-phosphatase family.</text>
</comment>
<keyword evidence="3" id="KW-0472">Membrane</keyword>
<evidence type="ECO:0000313" key="6">
    <source>
        <dbReference type="Proteomes" id="UP001291926"/>
    </source>
</evidence>
<dbReference type="InterPro" id="IPR022742">
    <property type="entry name" value="Hydrolase_4"/>
</dbReference>
<keyword evidence="3" id="KW-0812">Transmembrane</keyword>
<evidence type="ECO:0000256" key="3">
    <source>
        <dbReference type="SAM" id="Phobius"/>
    </source>
</evidence>
<evidence type="ECO:0000313" key="5">
    <source>
        <dbReference type="EMBL" id="KAK4488944.1"/>
    </source>
</evidence>
<dbReference type="PANTHER" id="PTHR45666">
    <property type="entry name" value="TYPE IV INOSITOL POLYPHOSPHATE 5-PHOSPHATASE 9"/>
    <property type="match status" value="1"/>
</dbReference>
<keyword evidence="3" id="KW-1133">Transmembrane helix</keyword>
<dbReference type="InterPro" id="IPR000300">
    <property type="entry name" value="IPPc"/>
</dbReference>
<dbReference type="InterPro" id="IPR045849">
    <property type="entry name" value="IP5P_plant"/>
</dbReference>
<dbReference type="PANTHER" id="PTHR45666:SF12">
    <property type="entry name" value="TYPE IV INOSITOL POLYPHOSPHATE 5-PHOSPHATASE 9-LIKE"/>
    <property type="match status" value="1"/>
</dbReference>
<dbReference type="Pfam" id="PF12146">
    <property type="entry name" value="Hydrolase_4"/>
    <property type="match status" value="1"/>
</dbReference>
<evidence type="ECO:0000259" key="4">
    <source>
        <dbReference type="SMART" id="SM00128"/>
    </source>
</evidence>
<accession>A0ABR0DI86</accession>
<dbReference type="Gene3D" id="3.60.10.10">
    <property type="entry name" value="Endonuclease/exonuclease/phosphatase"/>
    <property type="match status" value="1"/>
</dbReference>
<evidence type="ECO:0000256" key="1">
    <source>
        <dbReference type="ARBA" id="ARBA00010768"/>
    </source>
</evidence>
<gene>
    <name evidence="5" type="ORF">RD792_004735</name>
</gene>
<dbReference type="Gene3D" id="3.40.50.1820">
    <property type="entry name" value="alpha/beta hydrolase"/>
    <property type="match status" value="1"/>
</dbReference>
<feature type="transmembrane region" description="Helical" evidence="3">
    <location>
        <begin position="27"/>
        <end position="46"/>
    </location>
</feature>
<organism evidence="5 6">
    <name type="scientific">Penstemon davidsonii</name>
    <dbReference type="NCBI Taxonomy" id="160366"/>
    <lineage>
        <taxon>Eukaryota</taxon>
        <taxon>Viridiplantae</taxon>
        <taxon>Streptophyta</taxon>
        <taxon>Embryophyta</taxon>
        <taxon>Tracheophyta</taxon>
        <taxon>Spermatophyta</taxon>
        <taxon>Magnoliopsida</taxon>
        <taxon>eudicotyledons</taxon>
        <taxon>Gunneridae</taxon>
        <taxon>Pentapetalae</taxon>
        <taxon>asterids</taxon>
        <taxon>lamiids</taxon>
        <taxon>Lamiales</taxon>
        <taxon>Plantaginaceae</taxon>
        <taxon>Cheloneae</taxon>
        <taxon>Penstemon</taxon>
    </lineage>
</organism>
<comment type="caution">
    <text evidence="5">The sequence shown here is derived from an EMBL/GenBank/DDBJ whole genome shotgun (WGS) entry which is preliminary data.</text>
</comment>
<dbReference type="InterPro" id="IPR036691">
    <property type="entry name" value="Endo/exonu/phosph_ase_sf"/>
</dbReference>
<dbReference type="SUPFAM" id="SSF56219">
    <property type="entry name" value="DNase I-like"/>
    <property type="match status" value="1"/>
</dbReference>
<dbReference type="SUPFAM" id="SSF53474">
    <property type="entry name" value="alpha/beta-Hydrolases"/>
    <property type="match status" value="1"/>
</dbReference>
<name>A0ABR0DI86_9LAMI</name>
<keyword evidence="6" id="KW-1185">Reference proteome</keyword>
<reference evidence="5 6" key="1">
    <citation type="journal article" date="2023" name="bioRxiv">
        <title>Genome report: Whole genome sequence and annotation of Penstemon davidsonii.</title>
        <authorList>
            <person name="Ostevik K.L."/>
            <person name="Alabady M."/>
            <person name="Zhang M."/>
            <person name="Rausher M.D."/>
        </authorList>
    </citation>
    <scope>NUCLEOTIDE SEQUENCE [LARGE SCALE GENOMIC DNA]</scope>
    <source>
        <strain evidence="5">DNT005</strain>
        <tissue evidence="5">Whole leaf</tissue>
    </source>
</reference>
<dbReference type="SMART" id="SM00128">
    <property type="entry name" value="IPPc"/>
    <property type="match status" value="1"/>
</dbReference>
<protein>
    <recommendedName>
        <fullName evidence="4">Inositol polyphosphate-related phosphatase domain-containing protein</fullName>
    </recommendedName>
</protein>
<dbReference type="Pfam" id="PF22669">
    <property type="entry name" value="Exo_endo_phos2"/>
    <property type="match status" value="1"/>
</dbReference>
<evidence type="ECO:0000256" key="2">
    <source>
        <dbReference type="ARBA" id="ARBA00022801"/>
    </source>
</evidence>